<organism evidence="3 4">
    <name type="scientific">Paracraurococcus lichenis</name>
    <dbReference type="NCBI Taxonomy" id="3064888"/>
    <lineage>
        <taxon>Bacteria</taxon>
        <taxon>Pseudomonadati</taxon>
        <taxon>Pseudomonadota</taxon>
        <taxon>Alphaproteobacteria</taxon>
        <taxon>Acetobacterales</taxon>
        <taxon>Roseomonadaceae</taxon>
        <taxon>Paracraurococcus</taxon>
    </lineage>
</organism>
<dbReference type="PANTHER" id="PTHR36927">
    <property type="entry name" value="BLR4337 PROTEIN"/>
    <property type="match status" value="1"/>
</dbReference>
<gene>
    <name evidence="3" type="ORF">Q7A36_09725</name>
</gene>
<comment type="caution">
    <text evidence="3">The sequence shown here is derived from an EMBL/GenBank/DDBJ whole genome shotgun (WGS) entry which is preliminary data.</text>
</comment>
<feature type="transmembrane region" description="Helical" evidence="1">
    <location>
        <begin position="12"/>
        <end position="31"/>
    </location>
</feature>
<dbReference type="Pfam" id="PF01757">
    <property type="entry name" value="Acyl_transf_3"/>
    <property type="match status" value="1"/>
</dbReference>
<feature type="transmembrane region" description="Helical" evidence="1">
    <location>
        <begin position="54"/>
        <end position="75"/>
    </location>
</feature>
<keyword evidence="1" id="KW-0472">Membrane</keyword>
<dbReference type="EMBL" id="JAUTWS010000007">
    <property type="protein sequence ID" value="MDO9708621.1"/>
    <property type="molecule type" value="Genomic_DNA"/>
</dbReference>
<keyword evidence="1" id="KW-0812">Transmembrane</keyword>
<keyword evidence="1" id="KW-1133">Transmembrane helix</keyword>
<evidence type="ECO:0000256" key="1">
    <source>
        <dbReference type="SAM" id="Phobius"/>
    </source>
</evidence>
<keyword evidence="3" id="KW-0012">Acyltransferase</keyword>
<protein>
    <submittedName>
        <fullName evidence="3">Acyltransferase family protein</fullName>
    </submittedName>
</protein>
<feature type="transmembrane region" description="Helical" evidence="1">
    <location>
        <begin position="332"/>
        <end position="350"/>
    </location>
</feature>
<dbReference type="GO" id="GO:0016746">
    <property type="term" value="F:acyltransferase activity"/>
    <property type="evidence" value="ECO:0007669"/>
    <property type="project" value="UniProtKB-KW"/>
</dbReference>
<keyword evidence="3" id="KW-0808">Transferase</keyword>
<dbReference type="InterPro" id="IPR050623">
    <property type="entry name" value="Glucan_succinyl_AcylTrfase"/>
</dbReference>
<dbReference type="RefSeq" id="WP_305103487.1">
    <property type="nucleotide sequence ID" value="NZ_JAUTWS010000007.1"/>
</dbReference>
<feature type="transmembrane region" description="Helical" evidence="1">
    <location>
        <begin position="268"/>
        <end position="285"/>
    </location>
</feature>
<sequence length="376" mass="40592">MSAAARRTDLDLLRVLVCFTVILAHALLIFAEEPRYHVKSAVPWLPATIAYEGLRIATLAIFFTLAGWSAVASLRRRPMGRYVRDRVARVLVPLLAGILLLGPVIKWIELRQGRDLRLGGFRLVAPPDYGFLEFLPRYLTRMNLMTWSHLWFLAYLFLISLVLLPLLRWLARQTPEASVPGRAMAYVPAGLLAAQVAGTGGYWPFLPNLVQDGANLAYFAACFAMGGVLAAWPGLEARLRAEAWGLLALAAAGLALVVLAGPGLIGRVGVGLCAWGCIGAGLGFAGRHPPRPSPLLAWLGEATMPVYVLHHVPVLALGVAVLPLGWGEGASVLAIAAGATVASLLAYRVLVWPWQGPRWLVGMTQARSRPPVIFAD</sequence>
<keyword evidence="4" id="KW-1185">Reference proteome</keyword>
<feature type="transmembrane region" description="Helical" evidence="1">
    <location>
        <begin position="306"/>
        <end position="326"/>
    </location>
</feature>
<dbReference type="PANTHER" id="PTHR36927:SF3">
    <property type="entry name" value="GLUCANS BIOSYNTHESIS PROTEIN C"/>
    <property type="match status" value="1"/>
</dbReference>
<dbReference type="Proteomes" id="UP001243009">
    <property type="component" value="Unassembled WGS sequence"/>
</dbReference>
<feature type="transmembrane region" description="Helical" evidence="1">
    <location>
        <begin position="183"/>
        <end position="203"/>
    </location>
</feature>
<feature type="transmembrane region" description="Helical" evidence="1">
    <location>
        <begin position="215"/>
        <end position="232"/>
    </location>
</feature>
<feature type="transmembrane region" description="Helical" evidence="1">
    <location>
        <begin position="244"/>
        <end position="262"/>
    </location>
</feature>
<evidence type="ECO:0000313" key="3">
    <source>
        <dbReference type="EMBL" id="MDO9708621.1"/>
    </source>
</evidence>
<evidence type="ECO:0000313" key="4">
    <source>
        <dbReference type="Proteomes" id="UP001243009"/>
    </source>
</evidence>
<feature type="domain" description="Acyltransferase 3" evidence="2">
    <location>
        <begin position="9"/>
        <end position="347"/>
    </location>
</feature>
<name>A0ABT9DXK3_9PROT</name>
<feature type="transmembrane region" description="Helical" evidence="1">
    <location>
        <begin position="150"/>
        <end position="171"/>
    </location>
</feature>
<evidence type="ECO:0000259" key="2">
    <source>
        <dbReference type="Pfam" id="PF01757"/>
    </source>
</evidence>
<proteinExistence type="predicted"/>
<feature type="transmembrane region" description="Helical" evidence="1">
    <location>
        <begin position="87"/>
        <end position="108"/>
    </location>
</feature>
<dbReference type="InterPro" id="IPR002656">
    <property type="entry name" value="Acyl_transf_3_dom"/>
</dbReference>
<accession>A0ABT9DXK3</accession>
<reference evidence="3 4" key="1">
    <citation type="submission" date="2023-08" db="EMBL/GenBank/DDBJ databases">
        <title>The draft genome sequence of Paracraurococcus sp. LOR1-02.</title>
        <authorList>
            <person name="Kingkaew E."/>
            <person name="Tanasupawat S."/>
        </authorList>
    </citation>
    <scope>NUCLEOTIDE SEQUENCE [LARGE SCALE GENOMIC DNA]</scope>
    <source>
        <strain evidence="3 4">LOR1-02</strain>
    </source>
</reference>